<organism evidence="2 3">
    <name type="scientific">Neisseria dentiae</name>
    <dbReference type="NCBI Taxonomy" id="194197"/>
    <lineage>
        <taxon>Bacteria</taxon>
        <taxon>Pseudomonadati</taxon>
        <taxon>Pseudomonadota</taxon>
        <taxon>Betaproteobacteria</taxon>
        <taxon>Neisseriales</taxon>
        <taxon>Neisseriaceae</taxon>
        <taxon>Neisseria</taxon>
    </lineage>
</organism>
<comment type="caution">
    <text evidence="2">The sequence shown here is derived from an EMBL/GenBank/DDBJ whole genome shotgun (WGS) entry which is preliminary data.</text>
</comment>
<evidence type="ECO:0000256" key="1">
    <source>
        <dbReference type="SAM" id="Phobius"/>
    </source>
</evidence>
<dbReference type="RefSeq" id="WP_085366011.1">
    <property type="nucleotide sequence ID" value="NZ_CAUJPZ010000012.1"/>
</dbReference>
<dbReference type="GeneID" id="94580948"/>
<feature type="transmembrane region" description="Helical" evidence="1">
    <location>
        <begin position="62"/>
        <end position="83"/>
    </location>
</feature>
<keyword evidence="1" id="KW-0812">Transmembrane</keyword>
<dbReference type="EMBL" id="MTBO01000015">
    <property type="protein sequence ID" value="OSI16534.1"/>
    <property type="molecule type" value="Genomic_DNA"/>
</dbReference>
<name>A0A1X3D9Z7_9NEIS</name>
<reference evidence="3" key="1">
    <citation type="submission" date="2017-01" db="EMBL/GenBank/DDBJ databases">
        <authorList>
            <person name="Wolfgang W.J."/>
            <person name="Cole J."/>
            <person name="Wroblewski D."/>
            <person name="Mcginnis J."/>
            <person name="Musser K.A."/>
        </authorList>
    </citation>
    <scope>NUCLEOTIDE SEQUENCE [LARGE SCALE GENOMIC DNA]</scope>
    <source>
        <strain evidence="3">DSM 19151</strain>
    </source>
</reference>
<gene>
    <name evidence="2" type="ORF">BWD09_07165</name>
</gene>
<proteinExistence type="predicted"/>
<evidence type="ECO:0000313" key="3">
    <source>
        <dbReference type="Proteomes" id="UP000193118"/>
    </source>
</evidence>
<dbReference type="STRING" id="194197.BWD09_07165"/>
<dbReference type="Proteomes" id="UP000193118">
    <property type="component" value="Unassembled WGS sequence"/>
</dbReference>
<keyword evidence="3" id="KW-1185">Reference proteome</keyword>
<keyword evidence="1" id="KW-0472">Membrane</keyword>
<keyword evidence="1" id="KW-1133">Transmembrane helix</keyword>
<accession>A0A1X3D9Z7</accession>
<sequence>MKKQPKTITMKEIGENLNLADLEWRAANYEKHRQLKDGTIELCKDALQLSATARRTMKRAQFYAGAATALILSMLLIVIAQAAA</sequence>
<evidence type="ECO:0000313" key="2">
    <source>
        <dbReference type="EMBL" id="OSI16534.1"/>
    </source>
</evidence>
<protein>
    <submittedName>
        <fullName evidence="2">Uncharacterized protein</fullName>
    </submittedName>
</protein>
<dbReference type="AlphaFoldDB" id="A0A1X3D9Z7"/>